<dbReference type="EMBL" id="JAWXYG010000010">
    <property type="protein sequence ID" value="KAK4260973.1"/>
    <property type="molecule type" value="Genomic_DNA"/>
</dbReference>
<evidence type="ECO:0000256" key="2">
    <source>
        <dbReference type="ARBA" id="ARBA00023004"/>
    </source>
</evidence>
<dbReference type="InterPro" id="IPR050231">
    <property type="entry name" value="Iron_ascorbate_oxido_reductase"/>
</dbReference>
<name>A0AAE1J0W6_9FABA</name>
<keyword evidence="1" id="KW-0479">Metal-binding</keyword>
<reference evidence="4" key="1">
    <citation type="submission" date="2023-10" db="EMBL/GenBank/DDBJ databases">
        <title>Chromosome-level genome of the transformable northern wattle, Acacia crassicarpa.</title>
        <authorList>
            <person name="Massaro I."/>
            <person name="Sinha N.R."/>
            <person name="Poethig S."/>
            <person name="Leichty A.R."/>
        </authorList>
    </citation>
    <scope>NUCLEOTIDE SEQUENCE</scope>
    <source>
        <strain evidence="4">Acra3RX</strain>
        <tissue evidence="4">Leaf</tissue>
    </source>
</reference>
<dbReference type="Gene3D" id="2.60.120.330">
    <property type="entry name" value="B-lactam Antibiotic, Isopenicillin N Synthase, Chain"/>
    <property type="match status" value="1"/>
</dbReference>
<evidence type="ECO:0000256" key="1">
    <source>
        <dbReference type="ARBA" id="ARBA00022723"/>
    </source>
</evidence>
<comment type="caution">
    <text evidence="4">The sequence shown here is derived from an EMBL/GenBank/DDBJ whole genome shotgun (WGS) entry which is preliminary data.</text>
</comment>
<dbReference type="GO" id="GO:0046872">
    <property type="term" value="F:metal ion binding"/>
    <property type="evidence" value="ECO:0007669"/>
    <property type="project" value="UniProtKB-KW"/>
</dbReference>
<sequence length="120" mass="13850">MAEVDVAFIQELAQPLSERKLMAFLSWTFDDIGHACRQWGFFQIINHGVTPERLQKLEAAARKFFHLLLDEKRKVRRGLDKVMGYYNMENQCQGTHPRLRLPRRGRQCGLLGEPVAGKPA</sequence>
<dbReference type="Proteomes" id="UP001293593">
    <property type="component" value="Unassembled WGS sequence"/>
</dbReference>
<gene>
    <name evidence="4" type="ORF">QN277_004030</name>
</gene>
<evidence type="ECO:0000259" key="3">
    <source>
        <dbReference type="Pfam" id="PF14226"/>
    </source>
</evidence>
<keyword evidence="2" id="KW-0408">Iron</keyword>
<dbReference type="InterPro" id="IPR026992">
    <property type="entry name" value="DIOX_N"/>
</dbReference>
<evidence type="ECO:0000313" key="4">
    <source>
        <dbReference type="EMBL" id="KAK4260973.1"/>
    </source>
</evidence>
<organism evidence="4 5">
    <name type="scientific">Acacia crassicarpa</name>
    <name type="common">northern wattle</name>
    <dbReference type="NCBI Taxonomy" id="499986"/>
    <lineage>
        <taxon>Eukaryota</taxon>
        <taxon>Viridiplantae</taxon>
        <taxon>Streptophyta</taxon>
        <taxon>Embryophyta</taxon>
        <taxon>Tracheophyta</taxon>
        <taxon>Spermatophyta</taxon>
        <taxon>Magnoliopsida</taxon>
        <taxon>eudicotyledons</taxon>
        <taxon>Gunneridae</taxon>
        <taxon>Pentapetalae</taxon>
        <taxon>rosids</taxon>
        <taxon>fabids</taxon>
        <taxon>Fabales</taxon>
        <taxon>Fabaceae</taxon>
        <taxon>Caesalpinioideae</taxon>
        <taxon>mimosoid clade</taxon>
        <taxon>Acacieae</taxon>
        <taxon>Acacia</taxon>
    </lineage>
</organism>
<dbReference type="SUPFAM" id="SSF51197">
    <property type="entry name" value="Clavaminate synthase-like"/>
    <property type="match status" value="1"/>
</dbReference>
<dbReference type="InterPro" id="IPR027443">
    <property type="entry name" value="IPNS-like_sf"/>
</dbReference>
<dbReference type="PANTHER" id="PTHR47990">
    <property type="entry name" value="2-OXOGLUTARATE (2OG) AND FE(II)-DEPENDENT OXYGENASE SUPERFAMILY PROTEIN-RELATED"/>
    <property type="match status" value="1"/>
</dbReference>
<protein>
    <recommendedName>
        <fullName evidence="3">Non-haem dioxygenase N-terminal domain-containing protein</fullName>
    </recommendedName>
</protein>
<proteinExistence type="predicted"/>
<evidence type="ECO:0000313" key="5">
    <source>
        <dbReference type="Proteomes" id="UP001293593"/>
    </source>
</evidence>
<accession>A0AAE1J0W6</accession>
<dbReference type="Pfam" id="PF14226">
    <property type="entry name" value="DIOX_N"/>
    <property type="match status" value="1"/>
</dbReference>
<keyword evidence="5" id="KW-1185">Reference proteome</keyword>
<feature type="domain" description="Non-haem dioxygenase N-terminal" evidence="3">
    <location>
        <begin position="30"/>
        <end position="91"/>
    </location>
</feature>
<dbReference type="AlphaFoldDB" id="A0AAE1J0W6"/>